<feature type="transmembrane region" description="Helical" evidence="5">
    <location>
        <begin position="47"/>
        <end position="65"/>
    </location>
</feature>
<keyword evidence="2 5" id="KW-0812">Transmembrane</keyword>
<evidence type="ECO:0000313" key="7">
    <source>
        <dbReference type="EMBL" id="GGF40927.1"/>
    </source>
</evidence>
<keyword evidence="4 5" id="KW-0472">Membrane</keyword>
<evidence type="ECO:0000313" key="8">
    <source>
        <dbReference type="Proteomes" id="UP000646365"/>
    </source>
</evidence>
<evidence type="ECO:0000256" key="2">
    <source>
        <dbReference type="ARBA" id="ARBA00022692"/>
    </source>
</evidence>
<reference evidence="7" key="1">
    <citation type="journal article" date="2014" name="Int. J. Syst. Evol. Microbiol.">
        <title>Complete genome sequence of Corynebacterium casei LMG S-19264T (=DSM 44701T), isolated from a smear-ripened cheese.</title>
        <authorList>
            <consortium name="US DOE Joint Genome Institute (JGI-PGF)"/>
            <person name="Walter F."/>
            <person name="Albersmeier A."/>
            <person name="Kalinowski J."/>
            <person name="Ruckert C."/>
        </authorList>
    </citation>
    <scope>NUCLEOTIDE SEQUENCE</scope>
    <source>
        <strain evidence="7">CGMCC 1.15725</strain>
    </source>
</reference>
<reference evidence="7" key="2">
    <citation type="submission" date="2020-09" db="EMBL/GenBank/DDBJ databases">
        <authorList>
            <person name="Sun Q."/>
            <person name="Zhou Y."/>
        </authorList>
    </citation>
    <scope>NUCLEOTIDE SEQUENCE</scope>
    <source>
        <strain evidence="7">CGMCC 1.15725</strain>
    </source>
</reference>
<dbReference type="AlphaFoldDB" id="A0A8J2YZL5"/>
<sequence>MSDPFSDVLLRRVLAYLLDLLFVALISAVLGLVFTLLTIFSLGLLGVLFYVLPAVGVLYGALTIGGPRSATWGMRILAIQVLRTDRGRPDFAQALVFSLLFYATVALTSWLILLVALVMPRKRALHDLLSGVVVVRADLP</sequence>
<dbReference type="Pfam" id="PF06271">
    <property type="entry name" value="RDD"/>
    <property type="match status" value="1"/>
</dbReference>
<protein>
    <recommendedName>
        <fullName evidence="6">RDD domain-containing protein</fullName>
    </recommendedName>
</protein>
<comment type="caution">
    <text evidence="7">The sequence shown here is derived from an EMBL/GenBank/DDBJ whole genome shotgun (WGS) entry which is preliminary data.</text>
</comment>
<dbReference type="RefSeq" id="WP_189051302.1">
    <property type="nucleotide sequence ID" value="NZ_BMJQ01000017.1"/>
</dbReference>
<dbReference type="GO" id="GO:0016020">
    <property type="term" value="C:membrane"/>
    <property type="evidence" value="ECO:0007669"/>
    <property type="project" value="UniProtKB-SubCell"/>
</dbReference>
<evidence type="ECO:0000256" key="4">
    <source>
        <dbReference type="ARBA" id="ARBA00023136"/>
    </source>
</evidence>
<feature type="domain" description="RDD" evidence="6">
    <location>
        <begin position="9"/>
        <end position="131"/>
    </location>
</feature>
<evidence type="ECO:0000259" key="6">
    <source>
        <dbReference type="Pfam" id="PF06271"/>
    </source>
</evidence>
<organism evidence="7 8">
    <name type="scientific">Aliidongia dinghuensis</name>
    <dbReference type="NCBI Taxonomy" id="1867774"/>
    <lineage>
        <taxon>Bacteria</taxon>
        <taxon>Pseudomonadati</taxon>
        <taxon>Pseudomonadota</taxon>
        <taxon>Alphaproteobacteria</taxon>
        <taxon>Rhodospirillales</taxon>
        <taxon>Dongiaceae</taxon>
        <taxon>Aliidongia</taxon>
    </lineage>
</organism>
<keyword evidence="8" id="KW-1185">Reference proteome</keyword>
<evidence type="ECO:0000256" key="1">
    <source>
        <dbReference type="ARBA" id="ARBA00004141"/>
    </source>
</evidence>
<feature type="transmembrane region" description="Helical" evidence="5">
    <location>
        <begin position="91"/>
        <end position="118"/>
    </location>
</feature>
<comment type="subcellular location">
    <subcellularLocation>
        <location evidence="1">Membrane</location>
        <topology evidence="1">Multi-pass membrane protein</topology>
    </subcellularLocation>
</comment>
<keyword evidence="3 5" id="KW-1133">Transmembrane helix</keyword>
<evidence type="ECO:0000256" key="3">
    <source>
        <dbReference type="ARBA" id="ARBA00022989"/>
    </source>
</evidence>
<dbReference type="Proteomes" id="UP000646365">
    <property type="component" value="Unassembled WGS sequence"/>
</dbReference>
<accession>A0A8J2YZL5</accession>
<dbReference type="InterPro" id="IPR010432">
    <property type="entry name" value="RDD"/>
</dbReference>
<gene>
    <name evidence="7" type="ORF">GCM10011611_54200</name>
</gene>
<dbReference type="EMBL" id="BMJQ01000017">
    <property type="protein sequence ID" value="GGF40927.1"/>
    <property type="molecule type" value="Genomic_DNA"/>
</dbReference>
<proteinExistence type="predicted"/>
<feature type="transmembrane region" description="Helical" evidence="5">
    <location>
        <begin position="20"/>
        <end position="40"/>
    </location>
</feature>
<evidence type="ECO:0000256" key="5">
    <source>
        <dbReference type="SAM" id="Phobius"/>
    </source>
</evidence>
<name>A0A8J2YZL5_9PROT</name>